<feature type="signal peptide" evidence="2">
    <location>
        <begin position="1"/>
        <end position="35"/>
    </location>
</feature>
<dbReference type="AlphaFoldDB" id="A0A2R3Q8M3"/>
<dbReference type="OrthoDB" id="9900804at2"/>
<evidence type="ECO:0000313" key="3">
    <source>
        <dbReference type="EMBL" id="AVO48123.1"/>
    </source>
</evidence>
<accession>A0A2R3Q8M3</accession>
<reference evidence="3 4" key="1">
    <citation type="submission" date="2018-03" db="EMBL/GenBank/DDBJ databases">
        <title>Genome sequencing of Melaminivora sp.</title>
        <authorList>
            <person name="Kim S.-J."/>
            <person name="Heo J."/>
            <person name="Ahn J.-H."/>
            <person name="Kwon S.-W."/>
        </authorList>
    </citation>
    <scope>NUCLEOTIDE SEQUENCE [LARGE SCALE GENOMIC DNA]</scope>
    <source>
        <strain evidence="3 4">SC2-9</strain>
    </source>
</reference>
<dbReference type="EMBL" id="CP027667">
    <property type="protein sequence ID" value="AVO48123.1"/>
    <property type="molecule type" value="Genomic_DNA"/>
</dbReference>
<evidence type="ECO:0000313" key="4">
    <source>
        <dbReference type="Proteomes" id="UP000237925"/>
    </source>
</evidence>
<evidence type="ECO:0000256" key="1">
    <source>
        <dbReference type="SAM" id="Phobius"/>
    </source>
</evidence>
<keyword evidence="1" id="KW-1133">Transmembrane helix</keyword>
<keyword evidence="1" id="KW-0472">Membrane</keyword>
<organism evidence="3 4">
    <name type="scientific">Melaminivora suipulveris</name>
    <dbReference type="NCBI Taxonomy" id="2109913"/>
    <lineage>
        <taxon>Bacteria</taxon>
        <taxon>Pseudomonadati</taxon>
        <taxon>Pseudomonadota</taxon>
        <taxon>Betaproteobacteria</taxon>
        <taxon>Burkholderiales</taxon>
        <taxon>Comamonadaceae</taxon>
        <taxon>Melaminivora</taxon>
    </lineage>
</organism>
<evidence type="ECO:0008006" key="5">
    <source>
        <dbReference type="Google" id="ProtNLM"/>
    </source>
</evidence>
<protein>
    <recommendedName>
        <fullName evidence="5">Methyltransferase</fullName>
    </recommendedName>
</protein>
<sequence>MKGENMAQTFNTVRKYGARVGTGALALIGSGVALAQEGGGAGGNAGAQILTKVNEAMSAGEQIAVAVVLGLFAMWAIKLLWRGK</sequence>
<dbReference type="Proteomes" id="UP000237925">
    <property type="component" value="Chromosome"/>
</dbReference>
<evidence type="ECO:0000256" key="2">
    <source>
        <dbReference type="SAM" id="SignalP"/>
    </source>
</evidence>
<proteinExistence type="predicted"/>
<gene>
    <name evidence="3" type="ORF">C6568_01765</name>
</gene>
<name>A0A2R3Q8M3_9BURK</name>
<keyword evidence="4" id="KW-1185">Reference proteome</keyword>
<feature type="chain" id="PRO_5015311592" description="Methyltransferase" evidence="2">
    <location>
        <begin position="36"/>
        <end position="84"/>
    </location>
</feature>
<feature type="transmembrane region" description="Helical" evidence="1">
    <location>
        <begin position="59"/>
        <end position="81"/>
    </location>
</feature>
<keyword evidence="2" id="KW-0732">Signal</keyword>
<dbReference type="KEGG" id="mela:C6568_01765"/>
<dbReference type="RefSeq" id="WP_106682606.1">
    <property type="nucleotide sequence ID" value="NZ_CP027667.1"/>
</dbReference>
<keyword evidence="1" id="KW-0812">Transmembrane</keyword>